<gene>
    <name evidence="2" type="ORF">MPLDJ20_170011</name>
</gene>
<protein>
    <submittedName>
        <fullName evidence="2">Sugar phosphate isomerase/epimerase</fullName>
    </submittedName>
</protein>
<dbReference type="GeneID" id="31889850"/>
<dbReference type="GO" id="GO:0016853">
    <property type="term" value="F:isomerase activity"/>
    <property type="evidence" value="ECO:0007669"/>
    <property type="project" value="UniProtKB-KW"/>
</dbReference>
<keyword evidence="2" id="KW-0413">Isomerase</keyword>
<dbReference type="Proteomes" id="UP000046373">
    <property type="component" value="Unassembled WGS sequence"/>
</dbReference>
<dbReference type="Pfam" id="PF01261">
    <property type="entry name" value="AP_endonuc_2"/>
    <property type="match status" value="1"/>
</dbReference>
<dbReference type="PANTHER" id="PTHR12110">
    <property type="entry name" value="HYDROXYPYRUVATE ISOMERASE"/>
    <property type="match status" value="1"/>
</dbReference>
<reference evidence="2 3" key="1">
    <citation type="submission" date="2014-08" db="EMBL/GenBank/DDBJ databases">
        <authorList>
            <person name="Moulin Lionel"/>
        </authorList>
    </citation>
    <scope>NUCLEOTIDE SEQUENCE [LARGE SCALE GENOMIC DNA]</scope>
</reference>
<dbReference type="InterPro" id="IPR050312">
    <property type="entry name" value="IolE/XylAMocC-like"/>
</dbReference>
<dbReference type="PANTHER" id="PTHR12110:SF21">
    <property type="entry name" value="XYLOSE ISOMERASE-LIKE TIM BARREL DOMAIN-CONTAINING PROTEIN"/>
    <property type="match status" value="1"/>
</dbReference>
<dbReference type="InterPro" id="IPR013022">
    <property type="entry name" value="Xyl_isomerase-like_TIM-brl"/>
</dbReference>
<sequence length="275" mass="28949">MYPAIFARTYPLGSVGQLLSAIARDGYEGMQFNLSCLGLASLPDTIPTGDLTAFAEAARERGLAIAGLSGTYNMAHPDGALRRAARARFANVVAAAPLLGAPIVTLCTGSRNADDMWAAHPGNASADAWADMRAELEAALELAERHDVRLGIEPEPGNVVADAVLARRILDEVRNPRLGIILDAANLVGDRLSDQARVMEEAVDLLGENIILAHAKDIDRAGKVVATGAGAVDLHRFLRLLRSCGYGQAVVAHGFEHKDTAASGAALRALLEDVS</sequence>
<evidence type="ECO:0000259" key="1">
    <source>
        <dbReference type="Pfam" id="PF01261"/>
    </source>
</evidence>
<dbReference type="SUPFAM" id="SSF51658">
    <property type="entry name" value="Xylose isomerase-like"/>
    <property type="match status" value="1"/>
</dbReference>
<proteinExistence type="predicted"/>
<organism evidence="2 3">
    <name type="scientific">Mesorhizobium plurifarium</name>
    <dbReference type="NCBI Taxonomy" id="69974"/>
    <lineage>
        <taxon>Bacteria</taxon>
        <taxon>Pseudomonadati</taxon>
        <taxon>Pseudomonadota</taxon>
        <taxon>Alphaproteobacteria</taxon>
        <taxon>Hyphomicrobiales</taxon>
        <taxon>Phyllobacteriaceae</taxon>
        <taxon>Mesorhizobium</taxon>
    </lineage>
</organism>
<accession>A0A090EWA3</accession>
<dbReference type="InterPro" id="IPR036237">
    <property type="entry name" value="Xyl_isomerase-like_sf"/>
</dbReference>
<dbReference type="Gene3D" id="3.20.20.150">
    <property type="entry name" value="Divalent-metal-dependent TIM barrel enzymes"/>
    <property type="match status" value="1"/>
</dbReference>
<evidence type="ECO:0000313" key="2">
    <source>
        <dbReference type="EMBL" id="CDX33671.1"/>
    </source>
</evidence>
<feature type="domain" description="Xylose isomerase-like TIM barrel" evidence="1">
    <location>
        <begin position="20"/>
        <end position="258"/>
    </location>
</feature>
<evidence type="ECO:0000313" key="3">
    <source>
        <dbReference type="Proteomes" id="UP000046373"/>
    </source>
</evidence>
<dbReference type="AlphaFoldDB" id="A0A090EWA3"/>
<dbReference type="EMBL" id="CCNB01000009">
    <property type="protein sequence ID" value="CDX33671.1"/>
    <property type="molecule type" value="Genomic_DNA"/>
</dbReference>
<name>A0A090EWA3_MESPL</name>